<accession>A0A840F8M4</accession>
<sequence>MGVMMDAFGWTAEQYWTATSHEIWALVEAREAANKRQR</sequence>
<gene>
    <name evidence="1" type="ORF">GGQ80_000789</name>
</gene>
<protein>
    <submittedName>
        <fullName evidence="1">Uncharacterized protein</fullName>
    </submittedName>
</protein>
<name>A0A840F8M4_9SPHN</name>
<evidence type="ECO:0000313" key="1">
    <source>
        <dbReference type="EMBL" id="MBB4152901.1"/>
    </source>
</evidence>
<proteinExistence type="predicted"/>
<dbReference type="EMBL" id="JACIEV010000002">
    <property type="protein sequence ID" value="MBB4152901.1"/>
    <property type="molecule type" value="Genomic_DNA"/>
</dbReference>
<evidence type="ECO:0000313" key="2">
    <source>
        <dbReference type="Proteomes" id="UP000529795"/>
    </source>
</evidence>
<comment type="caution">
    <text evidence="1">The sequence shown here is derived from an EMBL/GenBank/DDBJ whole genome shotgun (WGS) entry which is preliminary data.</text>
</comment>
<organism evidence="1 2">
    <name type="scientific">Sphingomonas jinjuensis</name>
    <dbReference type="NCBI Taxonomy" id="535907"/>
    <lineage>
        <taxon>Bacteria</taxon>
        <taxon>Pseudomonadati</taxon>
        <taxon>Pseudomonadota</taxon>
        <taxon>Alphaproteobacteria</taxon>
        <taxon>Sphingomonadales</taxon>
        <taxon>Sphingomonadaceae</taxon>
        <taxon>Sphingomonas</taxon>
    </lineage>
</organism>
<keyword evidence="2" id="KW-1185">Reference proteome</keyword>
<reference evidence="1 2" key="1">
    <citation type="submission" date="2020-08" db="EMBL/GenBank/DDBJ databases">
        <title>Genomic Encyclopedia of Type Strains, Phase IV (KMG-IV): sequencing the most valuable type-strain genomes for metagenomic binning, comparative biology and taxonomic classification.</title>
        <authorList>
            <person name="Goeker M."/>
        </authorList>
    </citation>
    <scope>NUCLEOTIDE SEQUENCE [LARGE SCALE GENOMIC DNA]</scope>
    <source>
        <strain evidence="1 2">YC6723</strain>
    </source>
</reference>
<dbReference type="Proteomes" id="UP000529795">
    <property type="component" value="Unassembled WGS sequence"/>
</dbReference>
<dbReference type="AlphaFoldDB" id="A0A840F8M4"/>